<evidence type="ECO:0000256" key="6">
    <source>
        <dbReference type="ARBA" id="ARBA00020337"/>
    </source>
</evidence>
<evidence type="ECO:0000256" key="3">
    <source>
        <dbReference type="ARBA" id="ARBA00004961"/>
    </source>
</evidence>
<dbReference type="PANTHER" id="PTHR11054:SF0">
    <property type="entry name" value="6-PHOSPHOGLUCONOLACTONASE"/>
    <property type="match status" value="1"/>
</dbReference>
<evidence type="ECO:0000313" key="9">
    <source>
        <dbReference type="EMBL" id="QGZ96575.1"/>
    </source>
</evidence>
<evidence type="ECO:0000259" key="8">
    <source>
        <dbReference type="Pfam" id="PF01182"/>
    </source>
</evidence>
<evidence type="ECO:0000313" key="10">
    <source>
        <dbReference type="Proteomes" id="UP000431269"/>
    </source>
</evidence>
<evidence type="ECO:0000256" key="5">
    <source>
        <dbReference type="ARBA" id="ARBA00013198"/>
    </source>
</evidence>
<keyword evidence="10" id="KW-1185">Reference proteome</keyword>
<comment type="similarity">
    <text evidence="4 7">Belongs to the glucosamine/galactosamine-6-phosphate isomerase family. 6-phosphogluconolactonase subfamily.</text>
</comment>
<dbReference type="Gene3D" id="3.40.50.1360">
    <property type="match status" value="1"/>
</dbReference>
<dbReference type="InterPro" id="IPR006148">
    <property type="entry name" value="Glc/Gal-6P_isomerase"/>
</dbReference>
<dbReference type="Pfam" id="PF01182">
    <property type="entry name" value="Glucosamine_iso"/>
    <property type="match status" value="1"/>
</dbReference>
<comment type="catalytic activity">
    <reaction evidence="1 7">
        <text>6-phospho-D-glucono-1,5-lactone + H2O = 6-phospho-D-gluconate + H(+)</text>
        <dbReference type="Rhea" id="RHEA:12556"/>
        <dbReference type="ChEBI" id="CHEBI:15377"/>
        <dbReference type="ChEBI" id="CHEBI:15378"/>
        <dbReference type="ChEBI" id="CHEBI:57955"/>
        <dbReference type="ChEBI" id="CHEBI:58759"/>
        <dbReference type="EC" id="3.1.1.31"/>
    </reaction>
</comment>
<dbReference type="GO" id="GO:0005975">
    <property type="term" value="P:carbohydrate metabolic process"/>
    <property type="evidence" value="ECO:0007669"/>
    <property type="project" value="UniProtKB-UniRule"/>
</dbReference>
<dbReference type="InterPro" id="IPR039104">
    <property type="entry name" value="6PGL"/>
</dbReference>
<dbReference type="NCBIfam" id="TIGR01198">
    <property type="entry name" value="pgl"/>
    <property type="match status" value="1"/>
</dbReference>
<organism evidence="9 10">
    <name type="scientific">Terricaulis silvestris</name>
    <dbReference type="NCBI Taxonomy" id="2686094"/>
    <lineage>
        <taxon>Bacteria</taxon>
        <taxon>Pseudomonadati</taxon>
        <taxon>Pseudomonadota</taxon>
        <taxon>Alphaproteobacteria</taxon>
        <taxon>Caulobacterales</taxon>
        <taxon>Caulobacteraceae</taxon>
        <taxon>Terricaulis</taxon>
    </lineage>
</organism>
<dbReference type="KEGG" id="tsv:DSM104635_03435"/>
<dbReference type="EMBL" id="CP047045">
    <property type="protein sequence ID" value="QGZ96575.1"/>
    <property type="molecule type" value="Genomic_DNA"/>
</dbReference>
<reference evidence="10" key="1">
    <citation type="submission" date="2019-12" db="EMBL/GenBank/DDBJ databases">
        <title>Complete genome of Terracaulis silvestris 0127_4.</title>
        <authorList>
            <person name="Vieira S."/>
            <person name="Riedel T."/>
            <person name="Sproer C."/>
            <person name="Pascual J."/>
            <person name="Boedeker C."/>
            <person name="Overmann J."/>
        </authorList>
    </citation>
    <scope>NUCLEOTIDE SEQUENCE [LARGE SCALE GENOMIC DNA]</scope>
    <source>
        <strain evidence="10">0127_4</strain>
    </source>
</reference>
<dbReference type="Proteomes" id="UP000431269">
    <property type="component" value="Chromosome"/>
</dbReference>
<dbReference type="GO" id="GO:0006098">
    <property type="term" value="P:pentose-phosphate shunt"/>
    <property type="evidence" value="ECO:0007669"/>
    <property type="project" value="UniProtKB-UniPathway"/>
</dbReference>
<dbReference type="PANTHER" id="PTHR11054">
    <property type="entry name" value="6-PHOSPHOGLUCONOLACTONASE"/>
    <property type="match status" value="1"/>
</dbReference>
<evidence type="ECO:0000256" key="1">
    <source>
        <dbReference type="ARBA" id="ARBA00000832"/>
    </source>
</evidence>
<dbReference type="InterPro" id="IPR037171">
    <property type="entry name" value="NagB/RpiA_transferase-like"/>
</dbReference>
<feature type="domain" description="Glucosamine/galactosamine-6-phosphate isomerase" evidence="8">
    <location>
        <begin position="11"/>
        <end position="215"/>
    </location>
</feature>
<keyword evidence="7 9" id="KW-0378">Hydrolase</keyword>
<dbReference type="RefSeq" id="WP_158767356.1">
    <property type="nucleotide sequence ID" value="NZ_CP047045.1"/>
</dbReference>
<gene>
    <name evidence="7 9" type="primary">pgl</name>
    <name evidence="9" type="ORF">DSM104635_03435</name>
</gene>
<dbReference type="UniPathway" id="UPA00115">
    <property type="reaction ID" value="UER00409"/>
</dbReference>
<dbReference type="SUPFAM" id="SSF100950">
    <property type="entry name" value="NagB/RpiA/CoA transferase-like"/>
    <property type="match status" value="1"/>
</dbReference>
<evidence type="ECO:0000256" key="7">
    <source>
        <dbReference type="RuleBase" id="RU365095"/>
    </source>
</evidence>
<evidence type="ECO:0000256" key="2">
    <source>
        <dbReference type="ARBA" id="ARBA00002681"/>
    </source>
</evidence>
<name>A0A6I6MM79_9CAUL</name>
<dbReference type="EC" id="3.1.1.31" evidence="5 7"/>
<proteinExistence type="inferred from homology"/>
<sequence>MIPNFETFASRPALMKAGAARLAAALEDAIRRHGSACAALSGGSTPEPAYRDLATMPLDWPKITFALVDERFVSPTDTASNQALIQRTLGPAFDAGARLLPMVFTAATVAASADQADATYAPLRIDIALMGMGEDGHTASWFPGSRELGSALDLDNSRTVIAAHAPQAAGAADRLTLTRAALSRAGALMLVITGDDKRAKLESALTQHDAPVSALFNDRLPAPVVMWAP</sequence>
<dbReference type="InterPro" id="IPR005900">
    <property type="entry name" value="6-phosphogluconolactonase_DevB"/>
</dbReference>
<accession>A0A6I6MM79</accession>
<protein>
    <recommendedName>
        <fullName evidence="6 7">6-phosphogluconolactonase</fullName>
        <shortName evidence="7">6PGL</shortName>
        <ecNumber evidence="5 7">3.1.1.31</ecNumber>
    </recommendedName>
</protein>
<evidence type="ECO:0000256" key="4">
    <source>
        <dbReference type="ARBA" id="ARBA00010662"/>
    </source>
</evidence>
<comment type="function">
    <text evidence="2 7">Hydrolysis of 6-phosphogluconolactone to 6-phosphogluconate.</text>
</comment>
<dbReference type="GO" id="GO:0017057">
    <property type="term" value="F:6-phosphogluconolactonase activity"/>
    <property type="evidence" value="ECO:0007669"/>
    <property type="project" value="UniProtKB-UniRule"/>
</dbReference>
<comment type="pathway">
    <text evidence="3 7">Carbohydrate degradation; pentose phosphate pathway; D-ribulose 5-phosphate from D-glucose 6-phosphate (oxidative stage): step 2/3.</text>
</comment>
<dbReference type="AlphaFoldDB" id="A0A6I6MM79"/>